<dbReference type="EMBL" id="JBBJCI010000356">
    <property type="protein sequence ID" value="KAK7233748.1"/>
    <property type="molecule type" value="Genomic_DNA"/>
</dbReference>
<evidence type="ECO:0000259" key="7">
    <source>
        <dbReference type="Pfam" id="PF00251"/>
    </source>
</evidence>
<keyword evidence="10" id="KW-1185">Reference proteome</keyword>
<evidence type="ECO:0000313" key="9">
    <source>
        <dbReference type="EMBL" id="KAK7233748.1"/>
    </source>
</evidence>
<keyword evidence="4 5" id="KW-0326">Glycosidase</keyword>
<dbReference type="PROSITE" id="PS00609">
    <property type="entry name" value="GLYCOSYL_HYDROL_F32"/>
    <property type="match status" value="1"/>
</dbReference>
<dbReference type="Gene3D" id="2.115.10.20">
    <property type="entry name" value="Glycosyl hydrolase domain, family 43"/>
    <property type="match status" value="1"/>
</dbReference>
<evidence type="ECO:0000259" key="8">
    <source>
        <dbReference type="Pfam" id="PF08244"/>
    </source>
</evidence>
<keyword evidence="6" id="KW-0732">Signal</keyword>
<accession>A0ABR1FMW0</accession>
<comment type="similarity">
    <text evidence="1 5">Belongs to the glycosyl hydrolase 32 family.</text>
</comment>
<feature type="chain" id="PRO_5046223467" description="beta-fructofuranosidase" evidence="6">
    <location>
        <begin position="29"/>
        <end position="573"/>
    </location>
</feature>
<dbReference type="InterPro" id="IPR013189">
    <property type="entry name" value="Glyco_hydro_32_C"/>
</dbReference>
<sequence length="573" mass="61877">MGFPAAKGSMFGFSAGCTLLGFLLPVVASWPAPVVDYRAVLYTDNATAIALAAAALRTWMAANDPDYPLYHLAPPEGHANDPNGVTWDAARGLYHRFYQYDRTYDESCMHGNYTDCDRFSRNGTLNPAARAWGQTTSRDLVHWEEWPAIVGDSEWDWRAVYSGNCALDDRGDPVCVYTGGRAAPCDTGVCATSRDWIHWEKRGCMLIAPSPKSQTNHDNALVRLRDGTWIVVVGGCTYNGSNVPNGTCMGNAQLWRSDDLSTFRYWKPLGAAEGPGTYWELPYLLGFDEHGTALPNDAIEDASTTALLFGEGGNKYFFGSLADDVSFSRAWAEPKETDAFPPYYSFNPHATDEVDGTTRRLMFGWILVFGPTSRVSAAAEAGRVPPWDGAHSLCRAVTADVGAGALVQTPCPETRALRGIRAGAVANKRLADGVFVGLSNVGDALDVVASFDVGDADAVGLSVRVLDDFSCDVVWNVSAATLTAGVDPPWPAVYPPAPTDPVELEVFVDRSIVEVYFFGAALTSRCALPASLHDELARRGAVPSEVASVRAFSKGGTATLARLEAWTMESMWS</sequence>
<proteinExistence type="inferred from homology"/>
<evidence type="ECO:0000256" key="1">
    <source>
        <dbReference type="ARBA" id="ARBA00009902"/>
    </source>
</evidence>
<dbReference type="SUPFAM" id="SSF49899">
    <property type="entry name" value="Concanavalin A-like lectins/glucanases"/>
    <property type="match status" value="1"/>
</dbReference>
<feature type="signal peptide" evidence="6">
    <location>
        <begin position="1"/>
        <end position="28"/>
    </location>
</feature>
<comment type="caution">
    <text evidence="9">The sequence shown here is derived from an EMBL/GenBank/DDBJ whole genome shotgun (WGS) entry which is preliminary data.</text>
</comment>
<dbReference type="InterPro" id="IPR013148">
    <property type="entry name" value="Glyco_hydro_32_N"/>
</dbReference>
<dbReference type="SUPFAM" id="SSF75005">
    <property type="entry name" value="Arabinanase/levansucrase/invertase"/>
    <property type="match status" value="1"/>
</dbReference>
<reference evidence="9 10" key="1">
    <citation type="submission" date="2024-03" db="EMBL/GenBank/DDBJ databases">
        <title>Aureococcus anophagefferens CCMP1851 and Kratosvirus quantuckense: Draft genome of a second virus-susceptible host strain in the model system.</title>
        <authorList>
            <person name="Chase E."/>
            <person name="Truchon A.R."/>
            <person name="Schepens W."/>
            <person name="Wilhelm S.W."/>
        </authorList>
    </citation>
    <scope>NUCLEOTIDE SEQUENCE [LARGE SCALE GENOMIC DNA]</scope>
    <source>
        <strain evidence="9 10">CCMP1851</strain>
    </source>
</reference>
<dbReference type="InterPro" id="IPR023296">
    <property type="entry name" value="Glyco_hydro_beta-prop_sf"/>
</dbReference>
<evidence type="ECO:0000256" key="6">
    <source>
        <dbReference type="SAM" id="SignalP"/>
    </source>
</evidence>
<dbReference type="Gene3D" id="2.60.120.560">
    <property type="entry name" value="Exo-inulinase, domain 1"/>
    <property type="match status" value="1"/>
</dbReference>
<dbReference type="InterPro" id="IPR001362">
    <property type="entry name" value="Glyco_hydro_32"/>
</dbReference>
<organism evidence="9 10">
    <name type="scientific">Aureococcus anophagefferens</name>
    <name type="common">Harmful bloom alga</name>
    <dbReference type="NCBI Taxonomy" id="44056"/>
    <lineage>
        <taxon>Eukaryota</taxon>
        <taxon>Sar</taxon>
        <taxon>Stramenopiles</taxon>
        <taxon>Ochrophyta</taxon>
        <taxon>Pelagophyceae</taxon>
        <taxon>Pelagomonadales</taxon>
        <taxon>Pelagomonadaceae</taxon>
        <taxon>Aureococcus</taxon>
    </lineage>
</organism>
<feature type="domain" description="Glycosyl hydrolase family 32 N-terminal" evidence="7">
    <location>
        <begin position="71"/>
        <end position="410"/>
    </location>
</feature>
<evidence type="ECO:0000256" key="2">
    <source>
        <dbReference type="ARBA" id="ARBA00012758"/>
    </source>
</evidence>
<dbReference type="InterPro" id="IPR013320">
    <property type="entry name" value="ConA-like_dom_sf"/>
</dbReference>
<protein>
    <recommendedName>
        <fullName evidence="2">beta-fructofuranosidase</fullName>
        <ecNumber evidence="2">3.2.1.26</ecNumber>
    </recommendedName>
</protein>
<evidence type="ECO:0000313" key="10">
    <source>
        <dbReference type="Proteomes" id="UP001363151"/>
    </source>
</evidence>
<gene>
    <name evidence="9" type="ORF">SO694_00101077</name>
</gene>
<name>A0ABR1FMW0_AURAN</name>
<dbReference type="InterPro" id="IPR018053">
    <property type="entry name" value="Glyco_hydro_32_AS"/>
</dbReference>
<dbReference type="PANTHER" id="PTHR43101">
    <property type="entry name" value="BETA-FRUCTOSIDASE"/>
    <property type="match status" value="1"/>
</dbReference>
<feature type="domain" description="Glycosyl hydrolase family 32 C-terminal" evidence="8">
    <location>
        <begin position="440"/>
        <end position="566"/>
    </location>
</feature>
<evidence type="ECO:0000256" key="4">
    <source>
        <dbReference type="ARBA" id="ARBA00023295"/>
    </source>
</evidence>
<dbReference type="Pfam" id="PF00251">
    <property type="entry name" value="Glyco_hydro_32N"/>
    <property type="match status" value="1"/>
</dbReference>
<dbReference type="SMART" id="SM00640">
    <property type="entry name" value="Glyco_32"/>
    <property type="match status" value="1"/>
</dbReference>
<evidence type="ECO:0000256" key="3">
    <source>
        <dbReference type="ARBA" id="ARBA00022801"/>
    </source>
</evidence>
<keyword evidence="3 5" id="KW-0378">Hydrolase</keyword>
<dbReference type="Pfam" id="PF08244">
    <property type="entry name" value="Glyco_hydro_32C"/>
    <property type="match status" value="1"/>
</dbReference>
<dbReference type="PANTHER" id="PTHR43101:SF1">
    <property type="entry name" value="BETA-FRUCTOSIDASE"/>
    <property type="match status" value="1"/>
</dbReference>
<dbReference type="EC" id="3.2.1.26" evidence="2"/>
<dbReference type="InterPro" id="IPR051214">
    <property type="entry name" value="GH32_Enzymes"/>
</dbReference>
<evidence type="ECO:0000256" key="5">
    <source>
        <dbReference type="RuleBase" id="RU362110"/>
    </source>
</evidence>
<dbReference type="Proteomes" id="UP001363151">
    <property type="component" value="Unassembled WGS sequence"/>
</dbReference>